<evidence type="ECO:0000313" key="2">
    <source>
        <dbReference type="Proteomes" id="UP000076532"/>
    </source>
</evidence>
<evidence type="ECO:0000313" key="1">
    <source>
        <dbReference type="EMBL" id="KZP21431.1"/>
    </source>
</evidence>
<name>A0A166K1P0_9AGAM</name>
<dbReference type="STRING" id="436010.A0A166K1P0"/>
<dbReference type="AlphaFoldDB" id="A0A166K1P0"/>
<sequence>MTVRAPSSDSNSDSDGRRLYRLSRVFSHSGPKICIHGTNYVLGGKEGLFTKSIQGIIDPHTKPVIIEGSPAGSRIGPVGIVQFLRKSRIFRQRDTAYKFNIRATRFSLLTPVQIAVEARNVADPPKPVHGLRRGGRLPVRR</sequence>
<accession>A0A166K1P0</accession>
<organism evidence="1 2">
    <name type="scientific">Athelia psychrophila</name>
    <dbReference type="NCBI Taxonomy" id="1759441"/>
    <lineage>
        <taxon>Eukaryota</taxon>
        <taxon>Fungi</taxon>
        <taxon>Dikarya</taxon>
        <taxon>Basidiomycota</taxon>
        <taxon>Agaricomycotina</taxon>
        <taxon>Agaricomycetes</taxon>
        <taxon>Agaricomycetidae</taxon>
        <taxon>Atheliales</taxon>
        <taxon>Atheliaceae</taxon>
        <taxon>Athelia</taxon>
    </lineage>
</organism>
<dbReference type="EMBL" id="KV417547">
    <property type="protein sequence ID" value="KZP21431.1"/>
    <property type="molecule type" value="Genomic_DNA"/>
</dbReference>
<proteinExistence type="predicted"/>
<keyword evidence="2" id="KW-1185">Reference proteome</keyword>
<gene>
    <name evidence="1" type="ORF">FIBSPDRAFT_1044175</name>
</gene>
<reference evidence="1 2" key="1">
    <citation type="journal article" date="2016" name="Mol. Biol. Evol.">
        <title>Comparative Genomics of Early-Diverging Mushroom-Forming Fungi Provides Insights into the Origins of Lignocellulose Decay Capabilities.</title>
        <authorList>
            <person name="Nagy L.G."/>
            <person name="Riley R."/>
            <person name="Tritt A."/>
            <person name="Adam C."/>
            <person name="Daum C."/>
            <person name="Floudas D."/>
            <person name="Sun H."/>
            <person name="Yadav J.S."/>
            <person name="Pangilinan J."/>
            <person name="Larsson K.H."/>
            <person name="Matsuura K."/>
            <person name="Barry K."/>
            <person name="Labutti K."/>
            <person name="Kuo R."/>
            <person name="Ohm R.A."/>
            <person name="Bhattacharya S.S."/>
            <person name="Shirouzu T."/>
            <person name="Yoshinaga Y."/>
            <person name="Martin F.M."/>
            <person name="Grigoriev I.V."/>
            <person name="Hibbett D.S."/>
        </authorList>
    </citation>
    <scope>NUCLEOTIDE SEQUENCE [LARGE SCALE GENOMIC DNA]</scope>
    <source>
        <strain evidence="1 2">CBS 109695</strain>
    </source>
</reference>
<dbReference type="Proteomes" id="UP000076532">
    <property type="component" value="Unassembled WGS sequence"/>
</dbReference>
<protein>
    <submittedName>
        <fullName evidence="1">Uncharacterized protein</fullName>
    </submittedName>
</protein>